<dbReference type="PROSITE" id="PS00137">
    <property type="entry name" value="SUBTILASE_HIS"/>
    <property type="match status" value="1"/>
</dbReference>
<dbReference type="SUPFAM" id="SSF52743">
    <property type="entry name" value="Subtilisin-like"/>
    <property type="match status" value="1"/>
</dbReference>
<dbReference type="RefSeq" id="WP_097324279.1">
    <property type="nucleotide sequence ID" value="NZ_OBDY01000016.1"/>
</dbReference>
<dbReference type="InterPro" id="IPR050131">
    <property type="entry name" value="Peptidase_S8_subtilisin-like"/>
</dbReference>
<evidence type="ECO:0000256" key="4">
    <source>
        <dbReference type="ARBA" id="ARBA00022825"/>
    </source>
</evidence>
<dbReference type="PROSITE" id="PS51892">
    <property type="entry name" value="SUBTILASE"/>
    <property type="match status" value="1"/>
</dbReference>
<dbReference type="InterPro" id="IPR022398">
    <property type="entry name" value="Peptidase_S8_His-AS"/>
</dbReference>
<dbReference type="PRINTS" id="PR00723">
    <property type="entry name" value="SUBTILISIN"/>
</dbReference>
<dbReference type="InterPro" id="IPR023828">
    <property type="entry name" value="Peptidase_S8_Ser-AS"/>
</dbReference>
<dbReference type="InterPro" id="IPR023827">
    <property type="entry name" value="Peptidase_S8_Asp-AS"/>
</dbReference>
<reference evidence="10 11" key="1">
    <citation type="submission" date="2017-09" db="EMBL/GenBank/DDBJ databases">
        <authorList>
            <person name="Ehlers B."/>
            <person name="Leendertz F.H."/>
        </authorList>
    </citation>
    <scope>NUCLEOTIDE SEQUENCE [LARGE SCALE GENOMIC DNA]</scope>
    <source>
        <strain evidence="10 11">CGMCC 4.6857</strain>
    </source>
</reference>
<gene>
    <name evidence="10" type="ORF">SAMN05421748_116187</name>
</gene>
<dbReference type="PROSITE" id="PS00136">
    <property type="entry name" value="SUBTILASE_ASP"/>
    <property type="match status" value="1"/>
</dbReference>
<keyword evidence="11" id="KW-1185">Reference proteome</keyword>
<keyword evidence="8" id="KW-0732">Signal</keyword>
<dbReference type="Gene3D" id="2.60.40.10">
    <property type="entry name" value="Immunoglobulins"/>
    <property type="match status" value="1"/>
</dbReference>
<evidence type="ECO:0000256" key="2">
    <source>
        <dbReference type="ARBA" id="ARBA00022670"/>
    </source>
</evidence>
<comment type="similarity">
    <text evidence="1 6 7">Belongs to the peptidase S8 family.</text>
</comment>
<feature type="signal peptide" evidence="8">
    <location>
        <begin position="1"/>
        <end position="27"/>
    </location>
</feature>
<feature type="chain" id="PRO_5039428533" evidence="8">
    <location>
        <begin position="28"/>
        <end position="1093"/>
    </location>
</feature>
<evidence type="ECO:0000256" key="6">
    <source>
        <dbReference type="PROSITE-ProRule" id="PRU01240"/>
    </source>
</evidence>
<dbReference type="InterPro" id="IPR015500">
    <property type="entry name" value="Peptidase_S8_subtilisin-rel"/>
</dbReference>
<feature type="active site" description="Charge relay system" evidence="5 6">
    <location>
        <position position="255"/>
    </location>
</feature>
<dbReference type="EMBL" id="OBDY01000016">
    <property type="protein sequence ID" value="SNY55622.1"/>
    <property type="molecule type" value="Genomic_DNA"/>
</dbReference>
<dbReference type="InterPro" id="IPR036852">
    <property type="entry name" value="Peptidase_S8/S53_dom_sf"/>
</dbReference>
<dbReference type="PROSITE" id="PS00138">
    <property type="entry name" value="SUBTILASE_SER"/>
    <property type="match status" value="1"/>
</dbReference>
<feature type="active site" description="Charge relay system" evidence="5 6">
    <location>
        <position position="432"/>
    </location>
</feature>
<dbReference type="PANTHER" id="PTHR43806">
    <property type="entry name" value="PEPTIDASE S8"/>
    <property type="match status" value="1"/>
</dbReference>
<dbReference type="AlphaFoldDB" id="A0A285J5Y0"/>
<dbReference type="InterPro" id="IPR013783">
    <property type="entry name" value="Ig-like_fold"/>
</dbReference>
<dbReference type="Proteomes" id="UP000219612">
    <property type="component" value="Unassembled WGS sequence"/>
</dbReference>
<evidence type="ECO:0000256" key="3">
    <source>
        <dbReference type="ARBA" id="ARBA00022801"/>
    </source>
</evidence>
<dbReference type="Gene3D" id="3.40.50.200">
    <property type="entry name" value="Peptidase S8/S53 domain"/>
    <property type="match status" value="1"/>
</dbReference>
<evidence type="ECO:0000256" key="8">
    <source>
        <dbReference type="SAM" id="SignalP"/>
    </source>
</evidence>
<name>A0A285J5Y0_9ACTN</name>
<dbReference type="InterPro" id="IPR000209">
    <property type="entry name" value="Peptidase_S8/S53_dom"/>
</dbReference>
<keyword evidence="2 6" id="KW-0645">Protease</keyword>
<feature type="domain" description="Peptidase S8/S53" evidence="9">
    <location>
        <begin position="214"/>
        <end position="477"/>
    </location>
</feature>
<evidence type="ECO:0000256" key="1">
    <source>
        <dbReference type="ARBA" id="ARBA00011073"/>
    </source>
</evidence>
<keyword evidence="3 6" id="KW-0378">Hydrolase</keyword>
<dbReference type="OrthoDB" id="5167143at2"/>
<evidence type="ECO:0000259" key="9">
    <source>
        <dbReference type="Pfam" id="PF00082"/>
    </source>
</evidence>
<keyword evidence="4 6" id="KW-0720">Serine protease</keyword>
<proteinExistence type="inferred from homology"/>
<feature type="active site" description="Charge relay system" evidence="5 6">
    <location>
        <position position="223"/>
    </location>
</feature>
<evidence type="ECO:0000313" key="11">
    <source>
        <dbReference type="Proteomes" id="UP000219612"/>
    </source>
</evidence>
<dbReference type="PANTHER" id="PTHR43806:SF11">
    <property type="entry name" value="CEREVISIN-RELATED"/>
    <property type="match status" value="1"/>
</dbReference>
<dbReference type="Pfam" id="PF00082">
    <property type="entry name" value="Peptidase_S8"/>
    <property type="match status" value="1"/>
</dbReference>
<organism evidence="10 11">
    <name type="scientific">Paractinoplanes atraurantiacus</name>
    <dbReference type="NCBI Taxonomy" id="1036182"/>
    <lineage>
        <taxon>Bacteria</taxon>
        <taxon>Bacillati</taxon>
        <taxon>Actinomycetota</taxon>
        <taxon>Actinomycetes</taxon>
        <taxon>Micromonosporales</taxon>
        <taxon>Micromonosporaceae</taxon>
        <taxon>Paractinoplanes</taxon>
    </lineage>
</organism>
<accession>A0A285J5Y0</accession>
<dbReference type="GO" id="GO:0005975">
    <property type="term" value="P:carbohydrate metabolic process"/>
    <property type="evidence" value="ECO:0007669"/>
    <property type="project" value="UniProtKB-ARBA"/>
</dbReference>
<dbReference type="GO" id="GO:0004252">
    <property type="term" value="F:serine-type endopeptidase activity"/>
    <property type="evidence" value="ECO:0007669"/>
    <property type="project" value="UniProtKB-UniRule"/>
</dbReference>
<evidence type="ECO:0000313" key="10">
    <source>
        <dbReference type="EMBL" id="SNY55622.1"/>
    </source>
</evidence>
<evidence type="ECO:0000256" key="7">
    <source>
        <dbReference type="RuleBase" id="RU003355"/>
    </source>
</evidence>
<protein>
    <submittedName>
        <fullName evidence="10">Serine protease, subtilisin family</fullName>
    </submittedName>
</protein>
<evidence type="ECO:0000256" key="5">
    <source>
        <dbReference type="PIRSR" id="PIRSR615500-1"/>
    </source>
</evidence>
<dbReference type="GO" id="GO:0006508">
    <property type="term" value="P:proteolysis"/>
    <property type="evidence" value="ECO:0007669"/>
    <property type="project" value="UniProtKB-KW"/>
</dbReference>
<sequence length="1093" mass="114130">MRLVRITSVLALAGVAAWSALPAGGFAAAQTPGPQAVTTATGPAFAASPRAVTLITGDTVKVRGVAGQTTVDVVPAPGREKIPFLTSSAGKDVEVVPADAAGLLAAGRLDPRLFDVSTLLGFGYDDTRRTLPLIVRGTVTPAGARATQQLPDVGLVAYEQDRSRPAELWKSLTSAGKLRSGVTKVWLDGRRKPTLDVSVPLIGAPAAWQAGLTGAGVKVAVIDSGVDLTHPDFAGQVAGAVDFTGSGDLTDPVGHGTHVASTILGTGAASGGRFKGVAPGAKLLSAKVCGLQECYESDILAGMQWAAEQGAAVANMSLGGADTPDLDVLEQGVNDLTAKYGMLFVIAAGNSGEGGDSTVESPGSAEQALTVGAVTKTKELASFSSRGPRAEDAMVKPEITGPGVNIVAARSADGQFPPVDGAEPYTSLSGTSMATPHVAGAAALLAQQHPEWRAARLKATLTAAADPGADLTPYEQGSGLVDVKRAIAQPVTSDPVSIGFQRDGTTQKQLIVYANSGTQPLTLDLSLGTNAPAGVFTVSADRVTVPAGGTASVTVTATVVNGLEEQPYGGELTATAAGVRVVTPVAMYLTRHVLTVNTPGVAGENPRWVTMLTDLDRQTVTAFAHAGASVRTPVEPGRYVVQSYLLTGSEEDPVITSLADPQVMLDRDRTITMDARTAKPVTISVPDKKAAPAYNETGWTLREKAPEIWGSNDPYGVLMNLNFERLRTGPAVGGGKAPGYVSYLSGKWSAPDAVYHAYFYERGRMMAGKTKALRAGDLATVRSTIGADVDGVPVTRLAIARAPGNSAVYRSADGRQSPLAFAYDAPATITEYYNRDQQAEWQVSSSQLGYTHYESAWTSWQPGRAYQEKWANGVEGPVFPEPEFAQQFAARYFGDTMGGPGPLHGDGSGHEGFRFPRAGSADVTIHRDGTLVGQSQWTPQATEVPAAAGDYRVHAVFRSDPAFTLSTLVDAEWTFRSSHVPDGKLVHLPMTAIRYTPSLDASNTVAAGRPTILPVSLDRQIGAAPAAVRTLTVEASFDDGKTWRHVPALRIGTKATAVIQNPRGTGFVSLRSTTTDTAGNGTKQTIIRAYRYR</sequence>